<dbReference type="InterPro" id="IPR039422">
    <property type="entry name" value="MarR/SlyA-like"/>
</dbReference>
<dbReference type="Proteomes" id="UP000539111">
    <property type="component" value="Unassembled WGS sequence"/>
</dbReference>
<dbReference type="SMART" id="SM00347">
    <property type="entry name" value="HTH_MARR"/>
    <property type="match status" value="1"/>
</dbReference>
<feature type="domain" description="HTH marR-type" evidence="1">
    <location>
        <begin position="13"/>
        <end position="145"/>
    </location>
</feature>
<dbReference type="GO" id="GO:0006950">
    <property type="term" value="P:response to stress"/>
    <property type="evidence" value="ECO:0007669"/>
    <property type="project" value="TreeGrafter"/>
</dbReference>
<dbReference type="GO" id="GO:0003677">
    <property type="term" value="F:DNA binding"/>
    <property type="evidence" value="ECO:0007669"/>
    <property type="project" value="UniProtKB-KW"/>
</dbReference>
<keyword evidence="2" id="KW-0238">DNA-binding</keyword>
<keyword evidence="3" id="KW-1185">Reference proteome</keyword>
<dbReference type="SUPFAM" id="SSF46785">
    <property type="entry name" value="Winged helix' DNA-binding domain"/>
    <property type="match status" value="1"/>
</dbReference>
<dbReference type="PROSITE" id="PS50995">
    <property type="entry name" value="HTH_MARR_2"/>
    <property type="match status" value="1"/>
</dbReference>
<dbReference type="PRINTS" id="PR00598">
    <property type="entry name" value="HTHMARR"/>
</dbReference>
<dbReference type="InterPro" id="IPR036390">
    <property type="entry name" value="WH_DNA-bd_sf"/>
</dbReference>
<evidence type="ECO:0000313" key="3">
    <source>
        <dbReference type="Proteomes" id="UP000539111"/>
    </source>
</evidence>
<dbReference type="GO" id="GO:0003700">
    <property type="term" value="F:DNA-binding transcription factor activity"/>
    <property type="evidence" value="ECO:0007669"/>
    <property type="project" value="InterPro"/>
</dbReference>
<dbReference type="Gene3D" id="1.10.10.10">
    <property type="entry name" value="Winged helix-like DNA-binding domain superfamily/Winged helix DNA-binding domain"/>
    <property type="match status" value="1"/>
</dbReference>
<dbReference type="EMBL" id="JACBZP010000001">
    <property type="protein sequence ID" value="NYI67037.1"/>
    <property type="molecule type" value="Genomic_DNA"/>
</dbReference>
<dbReference type="PANTHER" id="PTHR33164">
    <property type="entry name" value="TRANSCRIPTIONAL REGULATOR, MARR FAMILY"/>
    <property type="match status" value="1"/>
</dbReference>
<comment type="caution">
    <text evidence="2">The sequence shown here is derived from an EMBL/GenBank/DDBJ whole genome shotgun (WGS) entry which is preliminary data.</text>
</comment>
<dbReference type="RefSeq" id="WP_179426752.1">
    <property type="nucleotide sequence ID" value="NZ_JACBZP010000001.1"/>
</dbReference>
<dbReference type="InterPro" id="IPR036388">
    <property type="entry name" value="WH-like_DNA-bd_sf"/>
</dbReference>
<reference evidence="2 3" key="1">
    <citation type="submission" date="2020-07" db="EMBL/GenBank/DDBJ databases">
        <title>Sequencing the genomes of 1000 actinobacteria strains.</title>
        <authorList>
            <person name="Klenk H.-P."/>
        </authorList>
    </citation>
    <scope>NUCLEOTIDE SEQUENCE [LARGE SCALE GENOMIC DNA]</scope>
    <source>
        <strain evidence="2 3">DSM 26341</strain>
    </source>
</reference>
<dbReference type="InterPro" id="IPR000835">
    <property type="entry name" value="HTH_MarR-typ"/>
</dbReference>
<accession>A0A7Z0A9W6</accession>
<proteinExistence type="predicted"/>
<organism evidence="2 3">
    <name type="scientific">Spelaeicoccus albus</name>
    <dbReference type="NCBI Taxonomy" id="1280376"/>
    <lineage>
        <taxon>Bacteria</taxon>
        <taxon>Bacillati</taxon>
        <taxon>Actinomycetota</taxon>
        <taxon>Actinomycetes</taxon>
        <taxon>Micrococcales</taxon>
        <taxon>Brevibacteriaceae</taxon>
        <taxon>Spelaeicoccus</taxon>
    </lineage>
</organism>
<dbReference type="Pfam" id="PF12802">
    <property type="entry name" value="MarR_2"/>
    <property type="match status" value="1"/>
</dbReference>
<evidence type="ECO:0000259" key="1">
    <source>
        <dbReference type="PROSITE" id="PS50995"/>
    </source>
</evidence>
<name>A0A7Z0A9W6_9MICO</name>
<evidence type="ECO:0000313" key="2">
    <source>
        <dbReference type="EMBL" id="NYI67037.1"/>
    </source>
</evidence>
<dbReference type="PANTHER" id="PTHR33164:SF43">
    <property type="entry name" value="HTH-TYPE TRANSCRIPTIONAL REPRESSOR YETL"/>
    <property type="match status" value="1"/>
</dbReference>
<sequence length="159" mass="17360">MLYSDEVNDSTRPARIGFLLAQLGTHAADVFAEQIQPLGITPSDAGVLRIIGRSPGIAQRQLADKLGALPSRVVALIDKLERAGLAERTRSTTDRRAQELNLTDDGRKLLAELRKAAMAQEREVTNGLTDEQRTQLHDLLATMSHLQGLDADVHPGYRG</sequence>
<gene>
    <name evidence="2" type="ORF">BJY26_001343</name>
</gene>
<dbReference type="AlphaFoldDB" id="A0A7Z0A9W6"/>
<protein>
    <submittedName>
        <fullName evidence="2">DNA-binding MarR family transcriptional regulator</fullName>
    </submittedName>
</protein>